<proteinExistence type="predicted"/>
<evidence type="ECO:0000313" key="1">
    <source>
        <dbReference type="EMBL" id="BAC07790.1"/>
    </source>
</evidence>
<dbReference type="EMBL" id="BA000039">
    <property type="protein sequence ID" value="BAC07790.1"/>
    <property type="molecule type" value="Genomic_DNA"/>
</dbReference>
<dbReference type="KEGG" id="tel:tsl0237"/>
<dbReference type="Proteomes" id="UP000000440">
    <property type="component" value="Chromosome"/>
</dbReference>
<dbReference type="AlphaFoldDB" id="Q8DM84"/>
<keyword evidence="2" id="KW-1185">Reference proteome</keyword>
<name>Q8DM84_THEVB</name>
<dbReference type="eggNOG" id="COG0438">
    <property type="taxonomic scope" value="Bacteria"/>
</dbReference>
<evidence type="ECO:0000313" key="2">
    <source>
        <dbReference type="Proteomes" id="UP000000440"/>
    </source>
</evidence>
<gene>
    <name evidence="1" type="ordered locus">tsl0237</name>
</gene>
<sequence length="52" mass="5483">MAIGARRGQLVDTPFEPCPWAEKTEASELAALDIGSCFYLTHQGSASNAAIS</sequence>
<reference evidence="1 2" key="1">
    <citation type="journal article" date="2002" name="DNA Res.">
        <title>Complete genome structure of the thermophilic cyanobacterium Thermosynechococcus elongatus BP-1.</title>
        <authorList>
            <person name="Nakamura Y."/>
            <person name="Kaneko T."/>
            <person name="Sato S."/>
            <person name="Ikeuchi M."/>
            <person name="Katoh H."/>
            <person name="Sasamoto S."/>
            <person name="Watanabe A."/>
            <person name="Iriguchi M."/>
            <person name="Kawashima K."/>
            <person name="Kimura T."/>
            <person name="Kishida Y."/>
            <person name="Kiyokawa C."/>
            <person name="Kohara M."/>
            <person name="Matsumoto M."/>
            <person name="Matsuno A."/>
            <person name="Nakazaki N."/>
            <person name="Shimpo S."/>
            <person name="Sugimoto M."/>
            <person name="Takeuchi C."/>
            <person name="Yamada M."/>
            <person name="Tabata S."/>
        </authorList>
    </citation>
    <scope>NUCLEOTIDE SEQUENCE [LARGE SCALE GENOMIC DNA]</scope>
    <source>
        <strain evidence="2">IAM M-273 / NIES-2133 / BP-1</strain>
    </source>
</reference>
<accession>Q8DM84</accession>
<organism evidence="1 2">
    <name type="scientific">Thermosynechococcus vestitus (strain NIES-2133 / IAM M-273 / BP-1)</name>
    <dbReference type="NCBI Taxonomy" id="197221"/>
    <lineage>
        <taxon>Bacteria</taxon>
        <taxon>Bacillati</taxon>
        <taxon>Cyanobacteriota</taxon>
        <taxon>Cyanophyceae</taxon>
        <taxon>Acaryochloridales</taxon>
        <taxon>Thermosynechococcaceae</taxon>
        <taxon>Thermosynechococcus</taxon>
    </lineage>
</organism>
<protein>
    <submittedName>
        <fullName evidence="1">Tsl0237 protein</fullName>
    </submittedName>
</protein>
<dbReference type="EnsemblBacteria" id="BAC07790">
    <property type="protein sequence ID" value="BAC07790"/>
    <property type="gene ID" value="BAC07790"/>
</dbReference>